<keyword evidence="4" id="KW-0443">Lipid metabolism</keyword>
<keyword evidence="3 5" id="KW-0067">ATP-binding</keyword>
<evidence type="ECO:0000256" key="1">
    <source>
        <dbReference type="ARBA" id="ARBA00022679"/>
    </source>
</evidence>
<keyword evidence="1 5" id="KW-0808">Transferase</keyword>
<name>A0ABM2WL93_MESAU</name>
<dbReference type="Gene3D" id="3.30.800.10">
    <property type="entry name" value="Phosphatidylinositol Phosphate Kinase II Beta"/>
    <property type="match status" value="2"/>
</dbReference>
<dbReference type="SMART" id="SM00330">
    <property type="entry name" value="PIPKc"/>
    <property type="match status" value="1"/>
</dbReference>
<organism evidence="7 8">
    <name type="scientific">Mesocricetus auratus</name>
    <name type="common">Golden hamster</name>
    <dbReference type="NCBI Taxonomy" id="10036"/>
    <lineage>
        <taxon>Eukaryota</taxon>
        <taxon>Metazoa</taxon>
        <taxon>Chordata</taxon>
        <taxon>Craniata</taxon>
        <taxon>Vertebrata</taxon>
        <taxon>Euteleostomi</taxon>
        <taxon>Mammalia</taxon>
        <taxon>Eutheria</taxon>
        <taxon>Euarchontoglires</taxon>
        <taxon>Glires</taxon>
        <taxon>Rodentia</taxon>
        <taxon>Myomorpha</taxon>
        <taxon>Muroidea</taxon>
        <taxon>Cricetidae</taxon>
        <taxon>Cricetinae</taxon>
        <taxon>Mesocricetus</taxon>
    </lineage>
</organism>
<dbReference type="Pfam" id="PF01504">
    <property type="entry name" value="PIP5K"/>
    <property type="match status" value="2"/>
</dbReference>
<dbReference type="PANTHER" id="PTHR23086:SF46">
    <property type="entry name" value="PHOSPHATIDYLINOSITOL 4-PHOSPHATE 5-KINASE-LIKE PROTEIN 1"/>
    <property type="match status" value="1"/>
</dbReference>
<dbReference type="PANTHER" id="PTHR23086">
    <property type="entry name" value="PHOSPHATIDYLINOSITOL-4-PHOSPHATE 5-KINASE"/>
    <property type="match status" value="1"/>
</dbReference>
<reference evidence="8" key="1">
    <citation type="submission" date="2025-08" db="UniProtKB">
        <authorList>
            <consortium name="RefSeq"/>
        </authorList>
    </citation>
    <scope>IDENTIFICATION</scope>
    <source>
        <tissue evidence="8">Liver</tissue>
    </source>
</reference>
<dbReference type="GeneID" id="121136051"/>
<sequence>MSHDQRFFVKTQTGHEVQVLLTQLCGYVQHLVQYPHSLLAKLLGIYSLQVANRAKVSVVEARWLGSGGCWRVRSRASLTAPSCPQKYFIVMQSVFYPVNRISERSRPLPWSLWRGFRDKKNRVGLVEIDNTNEYHTITKIMQRGLWAASQVSIDNPPKGPATLKDFAEIRTQVHKEGFQLEILAGPAFARLRKGVGLNEEDYQAALGPGNPYLQFISTSKSKASFFLSHDQRFFLKTQTRKEVQVLLSQLYSYVQHLVQYPHSLLAKLLGIYSLRVANRAKKYFIVIENIFYPVSRISERYDIKACTLSRWVEPVPEDSPLLLVLKDLNFDGKTIDLGPQRSWFLRQIKVDIEFLRGHGVLDYSLLVGIQPLHEDEKNRFSFVRTIRSVYGGPEGQNRRLLPDVPNALHVLDGPEKRYFLGLVDVTTIFGFRKRMEQLWKTIRHPGQSFSTVSPDHYARRMIQWVETHTK</sequence>
<dbReference type="InterPro" id="IPR002498">
    <property type="entry name" value="PInositol-4-P-4/5-kinase_core"/>
</dbReference>
<proteinExistence type="predicted"/>
<accession>A0ABM2WL93</accession>
<keyword evidence="7" id="KW-1185">Reference proteome</keyword>
<evidence type="ECO:0000313" key="7">
    <source>
        <dbReference type="Proteomes" id="UP000886700"/>
    </source>
</evidence>
<evidence type="ECO:0000259" key="6">
    <source>
        <dbReference type="PROSITE" id="PS51455"/>
    </source>
</evidence>
<feature type="domain" description="PIPK" evidence="6">
    <location>
        <begin position="117"/>
        <end position="469"/>
    </location>
</feature>
<dbReference type="InterPro" id="IPR027484">
    <property type="entry name" value="PInositol-4-P-5-kinase_N"/>
</dbReference>
<evidence type="ECO:0000256" key="4">
    <source>
        <dbReference type="ARBA" id="ARBA00023098"/>
    </source>
</evidence>
<dbReference type="InterPro" id="IPR027483">
    <property type="entry name" value="PInositol-4-P-4/5-kinase_C_sf"/>
</dbReference>
<dbReference type="Gene3D" id="3.30.810.10">
    <property type="entry name" value="2-Layer Sandwich"/>
    <property type="match status" value="1"/>
</dbReference>
<gene>
    <name evidence="8" type="primary">Pip5kl1</name>
</gene>
<evidence type="ECO:0000256" key="3">
    <source>
        <dbReference type="ARBA" id="ARBA00022840"/>
    </source>
</evidence>
<keyword evidence="5" id="KW-0547">Nucleotide-binding</keyword>
<dbReference type="RefSeq" id="XP_040591567.1">
    <property type="nucleotide sequence ID" value="XM_040735633.1"/>
</dbReference>
<dbReference type="CDD" id="cd17304">
    <property type="entry name" value="PIPKc_PIP5KL1"/>
    <property type="match status" value="1"/>
</dbReference>
<protein>
    <submittedName>
        <fullName evidence="8">LOW QUALITY PROTEIN: phosphatidylinositol 4-phosphate 5-kinase-like protein 1</fullName>
    </submittedName>
</protein>
<evidence type="ECO:0000256" key="5">
    <source>
        <dbReference type="PROSITE-ProRule" id="PRU00781"/>
    </source>
</evidence>
<evidence type="ECO:0000313" key="8">
    <source>
        <dbReference type="RefSeq" id="XP_040591567.1"/>
    </source>
</evidence>
<evidence type="ECO:0000256" key="2">
    <source>
        <dbReference type="ARBA" id="ARBA00022777"/>
    </source>
</evidence>
<dbReference type="Proteomes" id="UP000886700">
    <property type="component" value="Unplaced"/>
</dbReference>
<dbReference type="SUPFAM" id="SSF56104">
    <property type="entry name" value="SAICAR synthase-like"/>
    <property type="match status" value="2"/>
</dbReference>
<keyword evidence="2 5" id="KW-0418">Kinase</keyword>
<dbReference type="PROSITE" id="PS51455">
    <property type="entry name" value="PIPK"/>
    <property type="match status" value="1"/>
</dbReference>
<dbReference type="InterPro" id="IPR023610">
    <property type="entry name" value="PInositol-4/5-P-5/4-kinase"/>
</dbReference>